<feature type="compositionally biased region" description="Basic residues" evidence="1">
    <location>
        <begin position="193"/>
        <end position="203"/>
    </location>
</feature>
<reference evidence="2 3" key="1">
    <citation type="submission" date="2024-02" db="EMBL/GenBank/DDBJ databases">
        <title>Chromosome-scale genome assembly of the rough periwinkle Littorina saxatilis.</title>
        <authorList>
            <person name="De Jode A."/>
            <person name="Faria R."/>
            <person name="Formenti G."/>
            <person name="Sims Y."/>
            <person name="Smith T.P."/>
            <person name="Tracey A."/>
            <person name="Wood J.M.D."/>
            <person name="Zagrodzka Z.B."/>
            <person name="Johannesson K."/>
            <person name="Butlin R.K."/>
            <person name="Leder E.H."/>
        </authorList>
    </citation>
    <scope>NUCLEOTIDE SEQUENCE [LARGE SCALE GENOMIC DNA]</scope>
    <source>
        <strain evidence="2">Snail1</strain>
        <tissue evidence="2">Muscle</tissue>
    </source>
</reference>
<evidence type="ECO:0000313" key="3">
    <source>
        <dbReference type="Proteomes" id="UP001374579"/>
    </source>
</evidence>
<evidence type="ECO:0000256" key="1">
    <source>
        <dbReference type="SAM" id="MobiDB-lite"/>
    </source>
</evidence>
<keyword evidence="3" id="KW-1185">Reference proteome</keyword>
<feature type="region of interest" description="Disordered" evidence="1">
    <location>
        <begin position="176"/>
        <end position="208"/>
    </location>
</feature>
<organism evidence="2 3">
    <name type="scientific">Littorina saxatilis</name>
    <dbReference type="NCBI Taxonomy" id="31220"/>
    <lineage>
        <taxon>Eukaryota</taxon>
        <taxon>Metazoa</taxon>
        <taxon>Spiralia</taxon>
        <taxon>Lophotrochozoa</taxon>
        <taxon>Mollusca</taxon>
        <taxon>Gastropoda</taxon>
        <taxon>Caenogastropoda</taxon>
        <taxon>Littorinimorpha</taxon>
        <taxon>Littorinoidea</taxon>
        <taxon>Littorinidae</taxon>
        <taxon>Littorina</taxon>
    </lineage>
</organism>
<evidence type="ECO:0000313" key="2">
    <source>
        <dbReference type="EMBL" id="KAK7093142.1"/>
    </source>
</evidence>
<protein>
    <submittedName>
        <fullName evidence="2">Uncharacterized protein</fullName>
    </submittedName>
</protein>
<sequence>MPVSRARRSGSVKWNQTEGKKFYHERFTVKDVLRMFNLTLRHRDTGESPENSHDRRLLAMMPEIGTHMIMSDIELVKGLHSNNRRSEEILTVPSDSVSNLFAVSDTPLKQEEEMVEQEVHDLFVRSLKHRALPNSLYKKPPKLFPPPELTYEEIMEDKMLKAYYDLYVIPRPRPKYPILPPRNRPPPVPVEPKKKKGKKGKTTKKPEEPLDVTKWRKENLPVASTRLWAPWFKPALFHQYTPALSLPPTPPGGVPQPVSRFGHFVNTIPNQRTVKTVSNKGHYSVPRGHDSVTRGHDSVTRGQSMGSSAATSNQPPVRLSIEDELMDLFSPLSAPAAPRGLARSGSRLLTTSPSMQLSKSHVPLLEAHSSVAHLPSVSANTVEHLTRSITGFK</sequence>
<comment type="caution">
    <text evidence="2">The sequence shown here is derived from an EMBL/GenBank/DDBJ whole genome shotgun (WGS) entry which is preliminary data.</text>
</comment>
<feature type="compositionally biased region" description="Pro residues" evidence="1">
    <location>
        <begin position="176"/>
        <end position="190"/>
    </location>
</feature>
<proteinExistence type="predicted"/>
<feature type="compositionally biased region" description="Basic and acidic residues" evidence="1">
    <location>
        <begin position="287"/>
        <end position="299"/>
    </location>
</feature>
<feature type="compositionally biased region" description="Polar residues" evidence="1">
    <location>
        <begin position="300"/>
        <end position="315"/>
    </location>
</feature>
<gene>
    <name evidence="2" type="ORF">V1264_008787</name>
</gene>
<dbReference type="AlphaFoldDB" id="A0AAN9ATY7"/>
<feature type="region of interest" description="Disordered" evidence="1">
    <location>
        <begin position="276"/>
        <end position="316"/>
    </location>
</feature>
<dbReference type="Proteomes" id="UP001374579">
    <property type="component" value="Unassembled WGS sequence"/>
</dbReference>
<name>A0AAN9ATY7_9CAEN</name>
<accession>A0AAN9ATY7</accession>
<dbReference type="EMBL" id="JBAMIC010000021">
    <property type="protein sequence ID" value="KAK7093142.1"/>
    <property type="molecule type" value="Genomic_DNA"/>
</dbReference>